<dbReference type="OrthoDB" id="655946at2"/>
<proteinExistence type="predicted"/>
<evidence type="ECO:0000256" key="3">
    <source>
        <dbReference type="ARBA" id="ARBA00023163"/>
    </source>
</evidence>
<comment type="caution">
    <text evidence="5">The sequence shown here is derived from an EMBL/GenBank/DDBJ whole genome shotgun (WGS) entry which is preliminary data.</text>
</comment>
<dbReference type="GO" id="GO:0003700">
    <property type="term" value="F:DNA-binding transcription factor activity"/>
    <property type="evidence" value="ECO:0007669"/>
    <property type="project" value="InterPro"/>
</dbReference>
<keyword evidence="2" id="KW-0238">DNA-binding</keyword>
<dbReference type="Gene3D" id="1.10.10.60">
    <property type="entry name" value="Homeodomain-like"/>
    <property type="match status" value="1"/>
</dbReference>
<dbReference type="PANTHER" id="PTHR46796">
    <property type="entry name" value="HTH-TYPE TRANSCRIPTIONAL ACTIVATOR RHAS-RELATED"/>
    <property type="match status" value="1"/>
</dbReference>
<keyword evidence="6" id="KW-1185">Reference proteome</keyword>
<evidence type="ECO:0000313" key="5">
    <source>
        <dbReference type="EMBL" id="RFS26721.1"/>
    </source>
</evidence>
<accession>A0A3E1YH48</accession>
<evidence type="ECO:0000256" key="1">
    <source>
        <dbReference type="ARBA" id="ARBA00023015"/>
    </source>
</evidence>
<protein>
    <submittedName>
        <fullName evidence="5">AraC family transcriptional regulator</fullName>
    </submittedName>
</protein>
<dbReference type="RefSeq" id="WP_116973912.1">
    <property type="nucleotide sequence ID" value="NZ_QPMM01000001.1"/>
</dbReference>
<dbReference type="InterPro" id="IPR018060">
    <property type="entry name" value="HTH_AraC"/>
</dbReference>
<gene>
    <name evidence="5" type="ORF">DVR12_02740</name>
</gene>
<dbReference type="EMBL" id="QPMM01000001">
    <property type="protein sequence ID" value="RFS26721.1"/>
    <property type="molecule type" value="Genomic_DNA"/>
</dbReference>
<dbReference type="InterPro" id="IPR050204">
    <property type="entry name" value="AraC_XylS_family_regulators"/>
</dbReference>
<dbReference type="GO" id="GO:0043565">
    <property type="term" value="F:sequence-specific DNA binding"/>
    <property type="evidence" value="ECO:0007669"/>
    <property type="project" value="InterPro"/>
</dbReference>
<keyword evidence="3" id="KW-0804">Transcription</keyword>
<dbReference type="PANTHER" id="PTHR46796:SF13">
    <property type="entry name" value="HTH-TYPE TRANSCRIPTIONAL ACTIVATOR RHAS"/>
    <property type="match status" value="1"/>
</dbReference>
<dbReference type="Proteomes" id="UP000260644">
    <property type="component" value="Unassembled WGS sequence"/>
</dbReference>
<dbReference type="SMART" id="SM00342">
    <property type="entry name" value="HTH_ARAC"/>
    <property type="match status" value="1"/>
</dbReference>
<dbReference type="Pfam" id="PF12833">
    <property type="entry name" value="HTH_18"/>
    <property type="match status" value="1"/>
</dbReference>
<dbReference type="PROSITE" id="PS01124">
    <property type="entry name" value="HTH_ARAC_FAMILY_2"/>
    <property type="match status" value="1"/>
</dbReference>
<name>A0A3E1YH48_9BACT</name>
<evidence type="ECO:0000259" key="4">
    <source>
        <dbReference type="PROSITE" id="PS01124"/>
    </source>
</evidence>
<sequence length="286" mass="33531">MLIKDFLPNNALREFIRCYRIVHFEFDELADSPFKAYPPKPEECLLFYLRDREEVELLGAEKLDYQFQVALFGQQTSLIKRYAGKNFFNFQIVFQSTALFRLTGIPSYELTNRCIDAKTIFSNNICFVLEELQHAMSYGEMLGIADKFVAMLIKNTKKEAHQLDVVSNLMLQSNNNISVDYLAKETNLCIKQFKRKFNERAGINPKMYARIIRLTKAFNTKNANPDWDWLRVAIECNYYDYQHLVKDFHNFTGLSPNALFQYELNAPESRLGLTNELYQSRFTATF</sequence>
<evidence type="ECO:0000256" key="2">
    <source>
        <dbReference type="ARBA" id="ARBA00023125"/>
    </source>
</evidence>
<dbReference type="AlphaFoldDB" id="A0A3E1YH48"/>
<evidence type="ECO:0000313" key="6">
    <source>
        <dbReference type="Proteomes" id="UP000260644"/>
    </source>
</evidence>
<dbReference type="InterPro" id="IPR046532">
    <property type="entry name" value="DUF6597"/>
</dbReference>
<feature type="domain" description="HTH araC/xylS-type" evidence="4">
    <location>
        <begin position="163"/>
        <end position="262"/>
    </location>
</feature>
<organism evidence="5 6">
    <name type="scientific">Chitinophaga silvatica</name>
    <dbReference type="NCBI Taxonomy" id="2282649"/>
    <lineage>
        <taxon>Bacteria</taxon>
        <taxon>Pseudomonadati</taxon>
        <taxon>Bacteroidota</taxon>
        <taxon>Chitinophagia</taxon>
        <taxon>Chitinophagales</taxon>
        <taxon>Chitinophagaceae</taxon>
        <taxon>Chitinophaga</taxon>
    </lineage>
</organism>
<reference evidence="5 6" key="1">
    <citation type="submission" date="2018-07" db="EMBL/GenBank/DDBJ databases">
        <title>Chitinophaga K2CV101002-2 sp. nov., isolated from a monsoon evergreen broad-leaved forest soil.</title>
        <authorList>
            <person name="Lv Y."/>
        </authorList>
    </citation>
    <scope>NUCLEOTIDE SEQUENCE [LARGE SCALE GENOMIC DNA]</scope>
    <source>
        <strain evidence="5 6">GDMCC 1.1288</strain>
    </source>
</reference>
<keyword evidence="1" id="KW-0805">Transcription regulation</keyword>
<dbReference type="Pfam" id="PF20240">
    <property type="entry name" value="DUF6597"/>
    <property type="match status" value="1"/>
</dbReference>